<dbReference type="Proteomes" id="UP000177310">
    <property type="component" value="Unassembled WGS sequence"/>
</dbReference>
<name>A0A1G1YFX2_9BACT</name>
<comment type="caution">
    <text evidence="1">The sequence shown here is derived from an EMBL/GenBank/DDBJ whole genome shotgun (WGS) entry which is preliminary data.</text>
</comment>
<dbReference type="EMBL" id="MHIL01000021">
    <property type="protein sequence ID" value="OGY51232.1"/>
    <property type="molecule type" value="Genomic_DNA"/>
</dbReference>
<organism evidence="1 2">
    <name type="scientific">Candidatus Buchananbacteria bacterium RIFCSPHIGHO2_02_FULL_56_16</name>
    <dbReference type="NCBI Taxonomy" id="1797542"/>
    <lineage>
        <taxon>Bacteria</taxon>
        <taxon>Candidatus Buchananiibacteriota</taxon>
    </lineage>
</organism>
<evidence type="ECO:0000313" key="1">
    <source>
        <dbReference type="EMBL" id="OGY51232.1"/>
    </source>
</evidence>
<protein>
    <submittedName>
        <fullName evidence="1">Uncharacterized protein</fullName>
    </submittedName>
</protein>
<reference evidence="1 2" key="1">
    <citation type="journal article" date="2016" name="Nat. Commun.">
        <title>Thousands of microbial genomes shed light on interconnected biogeochemical processes in an aquifer system.</title>
        <authorList>
            <person name="Anantharaman K."/>
            <person name="Brown C.T."/>
            <person name="Hug L.A."/>
            <person name="Sharon I."/>
            <person name="Castelle C.J."/>
            <person name="Probst A.J."/>
            <person name="Thomas B.C."/>
            <person name="Singh A."/>
            <person name="Wilkins M.J."/>
            <person name="Karaoz U."/>
            <person name="Brodie E.L."/>
            <person name="Williams K.H."/>
            <person name="Hubbard S.S."/>
            <person name="Banfield J.F."/>
        </authorList>
    </citation>
    <scope>NUCLEOTIDE SEQUENCE [LARGE SCALE GENOMIC DNA]</scope>
</reference>
<proteinExistence type="predicted"/>
<sequence length="103" mass="12569">MFWKFREVENGKDEYGRTYEEARREHALWCLKTFLDNAENDQLAEEYLHKNCASWISRSDEDAKFFKSDAALNAFYETKTEFKEFKQYYPEETILHFKKNGWD</sequence>
<accession>A0A1G1YFX2</accession>
<evidence type="ECO:0000313" key="2">
    <source>
        <dbReference type="Proteomes" id="UP000177310"/>
    </source>
</evidence>
<dbReference type="AlphaFoldDB" id="A0A1G1YFX2"/>
<gene>
    <name evidence="1" type="ORF">A3J59_02630</name>
</gene>